<sequence>MPTCRRKRVLLAEPSPAILDAAKSDPNKQVFQVRQTGEIFDSYEYEWPPLPAAHPAHNSLPPPPTEPTPRACPSIDSNNSNAKSLARAAWTISRPLRVNSRKPGPCTPGSQNPSSLPYSKQFSGGTEVVGRLDHLVEAVFDRFKDRYYPDERVFVDVQGDKYLARVVQVFPPRPPPPPQANGVASSSSSPTPLSDEGTLPIHKVAEDLKVSVQDSVSRDDPTKYTYKVQILEEEKPHGSSKGGDRSKGKEVNKSKYTGSLMDVKCTAMSRDRLAFSKSILRRFIRDCVDRDAAVASPWIVKDSIAIRYGVDTVMPEETRKGVEDLKKGESEKRKKLWEEKEGPPTKKQKKLAAAEEEKAKALAAAAERREREAREKEEKAQKAKEESERLAAEKKKKKPIRYPTEDLDVVIGEKEKKAGMKVKRPAPSRAAMPFGRDNATNEAFLMAWNFLVVYGQPLHISSFNMDEFEQALRHTMIDPPCNLIAEIHSTLIYNLRTVPFTRHSAVLSLLDLRTELGGDHRVLGVTLDELTSAAADIGNNWERAPLRHAEGREGWEESLVGCLKDHANIHNFPHLREILTRLLFAPEPAVEVNSMPSTPAGTPPPQHLGFTVASTPRERYHSLTPKEKIDILFFFCNLAISSKAIHAHMESCEEQLTELRKQKIEVNRTKKAYLEEMNTLMGENKEPEKNGEKKLNGTATGEGTPMAESSDLSEVPASDGETETGSAPPRQSARRAQAKERELARAKLASHKQAMAEHRRLDEEVNKCERRLEQIERDFRKLLGSIRVKPLGRDRFYNRVWWFDGMGAMSLLGSGGSVQYGTGRIFIQGPSEFDVEILRRREEDVAARRLEEEGEDGMLDVGEWAVYDDLETVDQFVAWLNPKGVREVALKNTIAKWWQHIAPGIRRRTSDLAASAKLPEARRSTRTKHPGSDIIREPYMMWTNRRAVNSS</sequence>
<keyword evidence="2" id="KW-1185">Reference proteome</keyword>
<evidence type="ECO:0000313" key="1">
    <source>
        <dbReference type="EMBL" id="KAJ3530959.1"/>
    </source>
</evidence>
<dbReference type="Proteomes" id="UP001148662">
    <property type="component" value="Unassembled WGS sequence"/>
</dbReference>
<evidence type="ECO:0000313" key="2">
    <source>
        <dbReference type="Proteomes" id="UP001148662"/>
    </source>
</evidence>
<protein>
    <submittedName>
        <fullName evidence="1">Uncharacterized protein</fullName>
    </submittedName>
</protein>
<organism evidence="1 2">
    <name type="scientific">Phlebia brevispora</name>
    <dbReference type="NCBI Taxonomy" id="194682"/>
    <lineage>
        <taxon>Eukaryota</taxon>
        <taxon>Fungi</taxon>
        <taxon>Dikarya</taxon>
        <taxon>Basidiomycota</taxon>
        <taxon>Agaricomycotina</taxon>
        <taxon>Agaricomycetes</taxon>
        <taxon>Polyporales</taxon>
        <taxon>Meruliaceae</taxon>
        <taxon>Phlebia</taxon>
    </lineage>
</organism>
<name>A0ACC1S2W8_9APHY</name>
<reference evidence="1" key="1">
    <citation type="submission" date="2022-07" db="EMBL/GenBank/DDBJ databases">
        <title>Genome Sequence of Phlebia brevispora.</title>
        <authorList>
            <person name="Buettner E."/>
        </authorList>
    </citation>
    <scope>NUCLEOTIDE SEQUENCE</scope>
    <source>
        <strain evidence="1">MPL23</strain>
    </source>
</reference>
<gene>
    <name evidence="1" type="ORF">NM688_g7641</name>
</gene>
<proteinExistence type="predicted"/>
<comment type="caution">
    <text evidence="1">The sequence shown here is derived from an EMBL/GenBank/DDBJ whole genome shotgun (WGS) entry which is preliminary data.</text>
</comment>
<accession>A0ACC1S2W8</accession>
<dbReference type="EMBL" id="JANHOG010001837">
    <property type="protein sequence ID" value="KAJ3530959.1"/>
    <property type="molecule type" value="Genomic_DNA"/>
</dbReference>